<feature type="transmembrane region" description="Helical" evidence="2">
    <location>
        <begin position="66"/>
        <end position="87"/>
    </location>
</feature>
<keyword evidence="2" id="KW-1133">Transmembrane helix</keyword>
<feature type="transmembrane region" description="Helical" evidence="2">
    <location>
        <begin position="107"/>
        <end position="124"/>
    </location>
</feature>
<sequence length="757" mass="85037">MLPTLVIFLSAFLLFMVQLLMGKLLLPWFGGSPAVWTTCMLFFQVLLLGGYSYAHGLSKLSGKSQGRIHGSLLALAVLLLGMAWSRWGSPLIPDDSWLPENSQAPQKQILLLLLVSIGLPFFLLSSTSPLIQYWQGQEMEESKTWRLYAISNIGSLLGLLSYPFLVERFLSVQTQAIAWAIAFTFFALGVIALARKPRAAPQPALTAIETPDSPPTVLTLASWLLLPMTTSAMLLAVTNELCQEVAAVPFLWMLPLTLYLLSFIICFDRPAWYHRRFFLFAGAIATVAVLITASLGIRIKIPIHAASFGLFLFLFCMIGHGELVRLRPATSRLTLFYLMVSLGGALGGLFISLLAPLLFNNFWEFNIIATIAWALLGILLLREKDSLFHRGDWWQLVFLLAFIFYFVIRLGSELYRNGDHGFPRNPLLHAVLALLFAWAIGFALRQTRFAQSKYWPRLSVVLVIFVAECFLMWRVRDDQKGTLVAERNFYGALKVSIEPAISNALPARVQLTHGNINHGFQYLDQELAQLPVSYYGEDSGVELAIQRHPRRLSHPPRPLRIGVLGLGAGTVAAYGEKGDLVRFYEINPAVVNYSLGEEPYFSYLANSPATTEIQEGDARLTLARELAAGEPGRFDVLVLDAFSSDSVPAHLLTREAFELYQNCLRDEESVIAINISNRFLDFRDLIGSQSELLGYFPLIVQVRELSITKTPSSWIILSKHYPFLQDEVVIERAFPNIPQHEVIWTDNFSNLFQILRW</sequence>
<name>A0A918TJH6_9BACT</name>
<dbReference type="PANTHER" id="PTHR43317">
    <property type="entry name" value="THERMOSPERMINE SYNTHASE ACAULIS5"/>
    <property type="match status" value="1"/>
</dbReference>
<dbReference type="GO" id="GO:0006596">
    <property type="term" value="P:polyamine biosynthetic process"/>
    <property type="evidence" value="ECO:0007669"/>
    <property type="project" value="UniProtKB-KW"/>
</dbReference>
<keyword evidence="1" id="KW-0620">Polyamine biosynthesis</keyword>
<organism evidence="3 4">
    <name type="scientific">Roseibacillus persicicus</name>
    <dbReference type="NCBI Taxonomy" id="454148"/>
    <lineage>
        <taxon>Bacteria</taxon>
        <taxon>Pseudomonadati</taxon>
        <taxon>Verrucomicrobiota</taxon>
        <taxon>Verrucomicrobiia</taxon>
        <taxon>Verrucomicrobiales</taxon>
        <taxon>Verrucomicrobiaceae</taxon>
        <taxon>Roseibacillus</taxon>
    </lineage>
</organism>
<evidence type="ECO:0000313" key="3">
    <source>
        <dbReference type="EMBL" id="GHC50477.1"/>
    </source>
</evidence>
<feature type="transmembrane region" description="Helical" evidence="2">
    <location>
        <begin position="303"/>
        <end position="323"/>
    </location>
</feature>
<dbReference type="Proteomes" id="UP000644507">
    <property type="component" value="Unassembled WGS sequence"/>
</dbReference>
<feature type="transmembrane region" description="Helical" evidence="2">
    <location>
        <begin position="393"/>
        <end position="412"/>
    </location>
</feature>
<dbReference type="InterPro" id="IPR029063">
    <property type="entry name" value="SAM-dependent_MTases_sf"/>
</dbReference>
<reference evidence="3" key="2">
    <citation type="submission" date="2020-09" db="EMBL/GenBank/DDBJ databases">
        <authorList>
            <person name="Sun Q."/>
            <person name="Kim S."/>
        </authorList>
    </citation>
    <scope>NUCLEOTIDE SEQUENCE</scope>
    <source>
        <strain evidence="3">KCTC 12988</strain>
    </source>
</reference>
<proteinExistence type="predicted"/>
<dbReference type="PANTHER" id="PTHR43317:SF1">
    <property type="entry name" value="THERMOSPERMINE SYNTHASE ACAULIS5"/>
    <property type="match status" value="1"/>
</dbReference>
<reference evidence="3" key="1">
    <citation type="journal article" date="2014" name="Int. J. Syst. Evol. Microbiol.">
        <title>Complete genome sequence of Corynebacterium casei LMG S-19264T (=DSM 44701T), isolated from a smear-ripened cheese.</title>
        <authorList>
            <consortium name="US DOE Joint Genome Institute (JGI-PGF)"/>
            <person name="Walter F."/>
            <person name="Albersmeier A."/>
            <person name="Kalinowski J."/>
            <person name="Ruckert C."/>
        </authorList>
    </citation>
    <scope>NUCLEOTIDE SEQUENCE</scope>
    <source>
        <strain evidence="3">KCTC 12988</strain>
    </source>
</reference>
<evidence type="ECO:0000256" key="1">
    <source>
        <dbReference type="ARBA" id="ARBA00023115"/>
    </source>
</evidence>
<gene>
    <name evidence="3" type="ORF">GCM10007100_15760</name>
</gene>
<feature type="transmembrane region" description="Helical" evidence="2">
    <location>
        <begin position="247"/>
        <end position="265"/>
    </location>
</feature>
<feature type="transmembrane region" description="Helical" evidence="2">
    <location>
        <begin position="456"/>
        <end position="473"/>
    </location>
</feature>
<protein>
    <recommendedName>
        <fullName evidence="5">Ferrichrome ABC transporter permease</fullName>
    </recommendedName>
</protein>
<comment type="caution">
    <text evidence="3">The sequence shown here is derived from an EMBL/GenBank/DDBJ whole genome shotgun (WGS) entry which is preliminary data.</text>
</comment>
<evidence type="ECO:0008006" key="5">
    <source>
        <dbReference type="Google" id="ProtNLM"/>
    </source>
</evidence>
<feature type="transmembrane region" description="Helical" evidence="2">
    <location>
        <begin position="32"/>
        <end position="54"/>
    </location>
</feature>
<feature type="transmembrane region" description="Helical" evidence="2">
    <location>
        <begin position="145"/>
        <end position="164"/>
    </location>
</feature>
<evidence type="ECO:0000256" key="2">
    <source>
        <dbReference type="SAM" id="Phobius"/>
    </source>
</evidence>
<feature type="transmembrane region" description="Helical" evidence="2">
    <location>
        <begin position="427"/>
        <end position="444"/>
    </location>
</feature>
<dbReference type="AlphaFoldDB" id="A0A918TJH6"/>
<dbReference type="RefSeq" id="WP_189569351.1">
    <property type="nucleotide sequence ID" value="NZ_BMXI01000005.1"/>
</dbReference>
<evidence type="ECO:0000313" key="4">
    <source>
        <dbReference type="Proteomes" id="UP000644507"/>
    </source>
</evidence>
<keyword evidence="2" id="KW-0472">Membrane</keyword>
<accession>A0A918TJH6</accession>
<keyword evidence="2" id="KW-0812">Transmembrane</keyword>
<feature type="transmembrane region" description="Helical" evidence="2">
    <location>
        <begin position="215"/>
        <end position="235"/>
    </location>
</feature>
<keyword evidence="4" id="KW-1185">Reference proteome</keyword>
<feature type="transmembrane region" description="Helical" evidence="2">
    <location>
        <begin position="176"/>
        <end position="194"/>
    </location>
</feature>
<feature type="transmembrane region" description="Helical" evidence="2">
    <location>
        <begin position="277"/>
        <end position="297"/>
    </location>
</feature>
<feature type="transmembrane region" description="Helical" evidence="2">
    <location>
        <begin position="365"/>
        <end position="381"/>
    </location>
</feature>
<feature type="transmembrane region" description="Helical" evidence="2">
    <location>
        <begin position="335"/>
        <end position="359"/>
    </location>
</feature>
<dbReference type="SUPFAM" id="SSF53335">
    <property type="entry name" value="S-adenosyl-L-methionine-dependent methyltransferases"/>
    <property type="match status" value="1"/>
</dbReference>
<dbReference type="EMBL" id="BMXI01000005">
    <property type="protein sequence ID" value="GHC50477.1"/>
    <property type="molecule type" value="Genomic_DNA"/>
</dbReference>
<dbReference type="Gene3D" id="3.40.50.150">
    <property type="entry name" value="Vaccinia Virus protein VP39"/>
    <property type="match status" value="1"/>
</dbReference>